<dbReference type="AlphaFoldDB" id="B4FD82"/>
<protein>
    <submittedName>
        <fullName evidence="1">Uncharacterized protein</fullName>
    </submittedName>
</protein>
<evidence type="ECO:0000313" key="1">
    <source>
        <dbReference type="EMBL" id="ACF80075.1"/>
    </source>
</evidence>
<sequence length="110" mass="12530">MATVFSRNAWRCVWHMIQNDLVHGWGLDFALRKCVEPAHEKIGVVDAQWIVHQSVPSLGNQGKSDNGRPPWEGVRARCRKEWGIFQTRLADAEKAYYLERGITPPNSTSV</sequence>
<reference evidence="1" key="1">
    <citation type="journal article" date="2009" name="PLoS Genet.">
        <title>Sequencing, mapping, and analysis of 27,455 maize full-length cDNAs.</title>
        <authorList>
            <person name="Soderlund C."/>
            <person name="Descour A."/>
            <person name="Kudrna D."/>
            <person name="Bomhoff M."/>
            <person name="Boyd L."/>
            <person name="Currie J."/>
            <person name="Angelova A."/>
            <person name="Collura K."/>
            <person name="Wissotski M."/>
            <person name="Ashley E."/>
            <person name="Morrow D."/>
            <person name="Fernandes J."/>
            <person name="Walbot V."/>
            <person name="Yu Y."/>
        </authorList>
    </citation>
    <scope>NUCLEOTIDE SEQUENCE</scope>
    <source>
        <strain evidence="1">B73</strain>
    </source>
</reference>
<proteinExistence type="evidence at transcript level"/>
<name>B4FD82_MAIZE</name>
<dbReference type="InterPro" id="IPR007877">
    <property type="entry name" value="DUF707"/>
</dbReference>
<accession>B4FD82</accession>
<dbReference type="PANTHER" id="PTHR31210">
    <property type="entry name" value="OS06G0731900 PROTEIN"/>
    <property type="match status" value="1"/>
</dbReference>
<dbReference type="PANTHER" id="PTHR31210:SF72">
    <property type="entry name" value="OS02G0297600 PROTEIN"/>
    <property type="match status" value="1"/>
</dbReference>
<dbReference type="Pfam" id="PF05212">
    <property type="entry name" value="DUF707"/>
    <property type="match status" value="1"/>
</dbReference>
<dbReference type="ExpressionAtlas" id="B4FD82">
    <property type="expression patterns" value="baseline and differential"/>
</dbReference>
<dbReference type="EMBL" id="BT035070">
    <property type="protein sequence ID" value="ACF80075.1"/>
    <property type="molecule type" value="mRNA"/>
</dbReference>
<organism evidence="1">
    <name type="scientific">Zea mays</name>
    <name type="common">Maize</name>
    <dbReference type="NCBI Taxonomy" id="4577"/>
    <lineage>
        <taxon>Eukaryota</taxon>
        <taxon>Viridiplantae</taxon>
        <taxon>Streptophyta</taxon>
        <taxon>Embryophyta</taxon>
        <taxon>Tracheophyta</taxon>
        <taxon>Spermatophyta</taxon>
        <taxon>Magnoliopsida</taxon>
        <taxon>Liliopsida</taxon>
        <taxon>Poales</taxon>
        <taxon>Poaceae</taxon>
        <taxon>PACMAD clade</taxon>
        <taxon>Panicoideae</taxon>
        <taxon>Andropogonodae</taxon>
        <taxon>Andropogoneae</taxon>
        <taxon>Tripsacinae</taxon>
        <taxon>Zea</taxon>
    </lineage>
</organism>